<name>A0A6J5RF92_9CAUD</name>
<proteinExistence type="predicted"/>
<accession>A0A6J5RF92</accession>
<dbReference type="EMBL" id="LR797148">
    <property type="protein sequence ID" value="CAB4190314.1"/>
    <property type="molecule type" value="Genomic_DNA"/>
</dbReference>
<reference evidence="1" key="1">
    <citation type="submission" date="2020-05" db="EMBL/GenBank/DDBJ databases">
        <authorList>
            <person name="Chiriac C."/>
            <person name="Salcher M."/>
            <person name="Ghai R."/>
            <person name="Kavagutti S V."/>
        </authorList>
    </citation>
    <scope>NUCLEOTIDE SEQUENCE</scope>
</reference>
<sequence length="73" mass="8467">MTDVLKTVEPNHFVTDASALGWKPGEVRPCIVTPEHTFEYDYTLRKTDDLDSEIIYWNFIDRKNGSTVVVYND</sequence>
<protein>
    <submittedName>
        <fullName evidence="1">Uncharacterized protein</fullName>
    </submittedName>
</protein>
<evidence type="ECO:0000313" key="1">
    <source>
        <dbReference type="EMBL" id="CAB4190314.1"/>
    </source>
</evidence>
<gene>
    <name evidence="1" type="ORF">UFOVP1196_49</name>
</gene>
<organism evidence="1">
    <name type="scientific">uncultured Caudovirales phage</name>
    <dbReference type="NCBI Taxonomy" id="2100421"/>
    <lineage>
        <taxon>Viruses</taxon>
        <taxon>Duplodnaviria</taxon>
        <taxon>Heunggongvirae</taxon>
        <taxon>Uroviricota</taxon>
        <taxon>Caudoviricetes</taxon>
        <taxon>Peduoviridae</taxon>
        <taxon>Maltschvirus</taxon>
        <taxon>Maltschvirus maltsch</taxon>
    </lineage>
</organism>